<dbReference type="PANTHER" id="PTHR31064">
    <property type="entry name" value="POTASSIUM TRANSPORT PROTEIN DDB_G0292412-RELATED"/>
    <property type="match status" value="1"/>
</dbReference>
<keyword evidence="8 10" id="KW-0472">Membrane</keyword>
<dbReference type="OrthoDB" id="9999863at2759"/>
<reference evidence="11 12" key="1">
    <citation type="journal article" date="2012" name="Science">
        <title>The Paleozoic origin of enzymatic lignin decomposition reconstructed from 31 fungal genomes.</title>
        <authorList>
            <person name="Floudas D."/>
            <person name="Binder M."/>
            <person name="Riley R."/>
            <person name="Barry K."/>
            <person name="Blanchette R.A."/>
            <person name="Henrissat B."/>
            <person name="Martinez A.T."/>
            <person name="Otillar R."/>
            <person name="Spatafora J.W."/>
            <person name="Yadav J.S."/>
            <person name="Aerts A."/>
            <person name="Benoit I."/>
            <person name="Boyd A."/>
            <person name="Carlson A."/>
            <person name="Copeland A."/>
            <person name="Coutinho P.M."/>
            <person name="de Vries R.P."/>
            <person name="Ferreira P."/>
            <person name="Findley K."/>
            <person name="Foster B."/>
            <person name="Gaskell J."/>
            <person name="Glotzer D."/>
            <person name="Gorecki P."/>
            <person name="Heitman J."/>
            <person name="Hesse C."/>
            <person name="Hori C."/>
            <person name="Igarashi K."/>
            <person name="Jurgens J.A."/>
            <person name="Kallen N."/>
            <person name="Kersten P."/>
            <person name="Kohler A."/>
            <person name="Kuees U."/>
            <person name="Kumar T.K.A."/>
            <person name="Kuo A."/>
            <person name="LaButti K."/>
            <person name="Larrondo L.F."/>
            <person name="Lindquist E."/>
            <person name="Ling A."/>
            <person name="Lombard V."/>
            <person name="Lucas S."/>
            <person name="Lundell T."/>
            <person name="Martin R."/>
            <person name="McLaughlin D.J."/>
            <person name="Morgenstern I."/>
            <person name="Morin E."/>
            <person name="Murat C."/>
            <person name="Nagy L.G."/>
            <person name="Nolan M."/>
            <person name="Ohm R.A."/>
            <person name="Patyshakuliyeva A."/>
            <person name="Rokas A."/>
            <person name="Ruiz-Duenas F.J."/>
            <person name="Sabat G."/>
            <person name="Salamov A."/>
            <person name="Samejima M."/>
            <person name="Schmutz J."/>
            <person name="Slot J.C."/>
            <person name="St John F."/>
            <person name="Stenlid J."/>
            <person name="Sun H."/>
            <person name="Sun S."/>
            <person name="Syed K."/>
            <person name="Tsang A."/>
            <person name="Wiebenga A."/>
            <person name="Young D."/>
            <person name="Pisabarro A."/>
            <person name="Eastwood D.C."/>
            <person name="Martin F."/>
            <person name="Cullen D."/>
            <person name="Grigoriev I.V."/>
            <person name="Hibbett D.S."/>
        </authorList>
    </citation>
    <scope>NUCLEOTIDE SEQUENCE [LARGE SCALE GENOMIC DNA]</scope>
    <source>
        <strain evidence="11 12">MD-104</strain>
    </source>
</reference>
<feature type="region of interest" description="Disordered" evidence="9">
    <location>
        <begin position="143"/>
        <end position="241"/>
    </location>
</feature>
<dbReference type="STRING" id="742152.A0A2H3JES6"/>
<evidence type="ECO:0000313" key="11">
    <source>
        <dbReference type="EMBL" id="PCH40391.1"/>
    </source>
</evidence>
<accession>A0A2H3JES6</accession>
<dbReference type="Pfam" id="PF02386">
    <property type="entry name" value="TrkH"/>
    <property type="match status" value="1"/>
</dbReference>
<dbReference type="GO" id="GO:0005886">
    <property type="term" value="C:plasma membrane"/>
    <property type="evidence" value="ECO:0007669"/>
    <property type="project" value="TreeGrafter"/>
</dbReference>
<feature type="transmembrane region" description="Helical" evidence="10">
    <location>
        <begin position="496"/>
        <end position="513"/>
    </location>
</feature>
<dbReference type="Proteomes" id="UP000218811">
    <property type="component" value="Unassembled WGS sequence"/>
</dbReference>
<keyword evidence="3" id="KW-0633">Potassium transport</keyword>
<keyword evidence="7" id="KW-0406">Ion transport</keyword>
<feature type="transmembrane region" description="Helical" evidence="10">
    <location>
        <begin position="12"/>
        <end position="34"/>
    </location>
</feature>
<dbReference type="GO" id="GO:0140107">
    <property type="term" value="F:high-affinity potassium ion transmembrane transporter activity"/>
    <property type="evidence" value="ECO:0007669"/>
    <property type="project" value="TreeGrafter"/>
</dbReference>
<dbReference type="InterPro" id="IPR003445">
    <property type="entry name" value="Cat_transpt"/>
</dbReference>
<evidence type="ECO:0000256" key="5">
    <source>
        <dbReference type="ARBA" id="ARBA00022958"/>
    </source>
</evidence>
<evidence type="ECO:0000256" key="8">
    <source>
        <dbReference type="ARBA" id="ARBA00023136"/>
    </source>
</evidence>
<dbReference type="GO" id="GO:1990573">
    <property type="term" value="P:potassium ion import across plasma membrane"/>
    <property type="evidence" value="ECO:0007669"/>
    <property type="project" value="TreeGrafter"/>
</dbReference>
<evidence type="ECO:0000256" key="1">
    <source>
        <dbReference type="ARBA" id="ARBA00004141"/>
    </source>
</evidence>
<evidence type="ECO:0000256" key="10">
    <source>
        <dbReference type="SAM" id="Phobius"/>
    </source>
</evidence>
<evidence type="ECO:0000256" key="4">
    <source>
        <dbReference type="ARBA" id="ARBA00022692"/>
    </source>
</evidence>
<organism evidence="11 12">
    <name type="scientific">Wolfiporia cocos (strain MD-104)</name>
    <name type="common">Brown rot fungus</name>
    <dbReference type="NCBI Taxonomy" id="742152"/>
    <lineage>
        <taxon>Eukaryota</taxon>
        <taxon>Fungi</taxon>
        <taxon>Dikarya</taxon>
        <taxon>Basidiomycota</taxon>
        <taxon>Agaricomycotina</taxon>
        <taxon>Agaricomycetes</taxon>
        <taxon>Polyporales</taxon>
        <taxon>Phaeolaceae</taxon>
        <taxon>Wolfiporia</taxon>
    </lineage>
</organism>
<evidence type="ECO:0000256" key="7">
    <source>
        <dbReference type="ARBA" id="ARBA00023065"/>
    </source>
</evidence>
<dbReference type="AlphaFoldDB" id="A0A2H3JES6"/>
<keyword evidence="5" id="KW-0630">Potassium</keyword>
<feature type="transmembrane region" description="Helical" evidence="10">
    <location>
        <begin position="629"/>
        <end position="649"/>
    </location>
</feature>
<evidence type="ECO:0000256" key="6">
    <source>
        <dbReference type="ARBA" id="ARBA00022989"/>
    </source>
</evidence>
<dbReference type="InterPro" id="IPR051143">
    <property type="entry name" value="TrkH_K-transport"/>
</dbReference>
<feature type="transmembrane region" description="Helical" evidence="10">
    <location>
        <begin position="406"/>
        <end position="435"/>
    </location>
</feature>
<evidence type="ECO:0000256" key="9">
    <source>
        <dbReference type="SAM" id="MobiDB-lite"/>
    </source>
</evidence>
<protein>
    <submittedName>
        <fullName evidence="11">TrkH-domain-containing protein</fullName>
    </submittedName>
</protein>
<dbReference type="InterPro" id="IPR004773">
    <property type="entry name" value="K/Na_transp_Trk1/HKT1"/>
</dbReference>
<evidence type="ECO:0000256" key="3">
    <source>
        <dbReference type="ARBA" id="ARBA00022538"/>
    </source>
</evidence>
<feature type="transmembrane region" description="Helical" evidence="10">
    <location>
        <begin position="329"/>
        <end position="354"/>
    </location>
</feature>
<comment type="subcellular location">
    <subcellularLocation>
        <location evidence="1">Membrane</location>
        <topology evidence="1">Multi-pass membrane protein</topology>
    </subcellularLocation>
</comment>
<keyword evidence="12" id="KW-1185">Reference proteome</keyword>
<sequence>MLWSYVKSNLNFYRIHLFFFVITPIILSAIAYASNGEFKLHYIDLLFVFVSGATGTGLTTIDLSSTTPWQQVLLVIIEIIGNQASTHEASPCLIFRPFLRRYFLSHLKYIVAAENEKRPAHAHSLHTALSLQTIRDAMLHRQEPDENPISPWCGAAARPKRGPPRISSDMVRRVDVEPQRINPMGGPSRTASCDGHSSAVPHPAAAQRLSHSDARATSVPRAGSPGPLARGDDDNGGFPSVPQMVARTLRTVFPRLHRRLRKTVTMPRTETLVPRAGRAGTQQPAPSGSVKAVSYLPFRANVGRNSTFRGLTTEQAEELGGLEYRALNALLWIVPLYYFGLLAISFVVIAPYMILPRWHYNFVIPQQHHNINSIWFSAFQVVGAWANTGMSLVDQNMVPFRTAYPMIIFLVVCVLAGNSLFPVFLRFLIWVLIKLSPKESRREQTLAFLLDHPRRCFIYLFPSGQTWLLLSIQLSIDMTIFVFTLTLNLGNPATDAIPVGVRVINAVLAAAAVRSSGFQSISVSTLVPAIQILYLVLMYINIYPIALSVRSTNVWEDKALGIYEEEEESEDVNEIEKQWKSGPQVTIWGKNLLRHARKQLSYDMWWLALSLFLLCIIERDSLMNTDNASWLNIFSLIFEVVSAYGTVGLSLGTPYANYCLSGALHTLSKLIICAVMIRGRHRSLPVALDRAVLLPRELQRQENDPAPPNLAPPEILLLPAEERHNMGTGRAVTIAGRSRTLSFVGDEKKETGLVSAIGQIPVLEDRSKEIGFCSA</sequence>
<feature type="transmembrane region" description="Helical" evidence="10">
    <location>
        <begin position="525"/>
        <end position="546"/>
    </location>
</feature>
<gene>
    <name evidence="11" type="ORF">WOLCODRAFT_98812</name>
</gene>
<dbReference type="NCBIfam" id="TIGR00934">
    <property type="entry name" value="2a38euk"/>
    <property type="match status" value="1"/>
</dbReference>
<proteinExistence type="predicted"/>
<keyword evidence="6 10" id="KW-1133">Transmembrane helix</keyword>
<evidence type="ECO:0000313" key="12">
    <source>
        <dbReference type="Proteomes" id="UP000218811"/>
    </source>
</evidence>
<evidence type="ECO:0000256" key="2">
    <source>
        <dbReference type="ARBA" id="ARBA00022448"/>
    </source>
</evidence>
<keyword evidence="4 10" id="KW-0812">Transmembrane</keyword>
<name>A0A2H3JES6_WOLCO</name>
<dbReference type="GO" id="GO:0030007">
    <property type="term" value="P:intracellular potassium ion homeostasis"/>
    <property type="evidence" value="ECO:0007669"/>
    <property type="project" value="TreeGrafter"/>
</dbReference>
<dbReference type="PANTHER" id="PTHR31064:SF30">
    <property type="entry name" value="HIGH-AFFINITY POTASSIUM TRANSPORT PROTEIN-RELATED"/>
    <property type="match status" value="1"/>
</dbReference>
<keyword evidence="2" id="KW-0813">Transport</keyword>
<dbReference type="OMA" id="RAHMLYF"/>
<dbReference type="EMBL" id="KB468053">
    <property type="protein sequence ID" value="PCH40391.1"/>
    <property type="molecule type" value="Genomic_DNA"/>
</dbReference>
<feature type="transmembrane region" description="Helical" evidence="10">
    <location>
        <begin position="600"/>
        <end position="617"/>
    </location>
</feature>